<accession>A0A9D9DMF0</accession>
<keyword evidence="2" id="KW-0378">Hydrolase</keyword>
<reference evidence="3" key="2">
    <citation type="journal article" date="2021" name="PeerJ">
        <title>Extensive microbial diversity within the chicken gut microbiome revealed by metagenomics and culture.</title>
        <authorList>
            <person name="Gilroy R."/>
            <person name="Ravi A."/>
            <person name="Getino M."/>
            <person name="Pursley I."/>
            <person name="Horton D.L."/>
            <person name="Alikhan N.F."/>
            <person name="Baker D."/>
            <person name="Gharbi K."/>
            <person name="Hall N."/>
            <person name="Watson M."/>
            <person name="Adriaenssens E.M."/>
            <person name="Foster-Nyarko E."/>
            <person name="Jarju S."/>
            <person name="Secka A."/>
            <person name="Antonio M."/>
            <person name="Oren A."/>
            <person name="Chaudhuri R.R."/>
            <person name="La Ragione R."/>
            <person name="Hildebrand F."/>
            <person name="Pallen M.J."/>
        </authorList>
    </citation>
    <scope>NUCLEOTIDE SEQUENCE</scope>
    <source>
        <strain evidence="3">10192</strain>
    </source>
</reference>
<evidence type="ECO:0000313" key="3">
    <source>
        <dbReference type="EMBL" id="MBO8429762.1"/>
    </source>
</evidence>
<dbReference type="PANTHER" id="PTHR23422:SF9">
    <property type="entry name" value="ZN-DEPENDENT HYDROLASE"/>
    <property type="match status" value="1"/>
</dbReference>
<gene>
    <name evidence="3" type="ORF">IAC76_00070</name>
</gene>
<evidence type="ECO:0008006" key="5">
    <source>
        <dbReference type="Google" id="ProtNLM"/>
    </source>
</evidence>
<dbReference type="GO" id="GO:0005737">
    <property type="term" value="C:cytoplasm"/>
    <property type="evidence" value="ECO:0007669"/>
    <property type="project" value="TreeGrafter"/>
</dbReference>
<sequence length="627" mass="71385">MEVNKVTTSRINTRFYNTKQMNTQAAASSNTDRSEALMKELNIMANRNNISFKGDFELNLSTDELEKRTHKDYLITKKMLKADAPEYLNLQDGDKEALKHLVKAAYILEDINMKIDNPHNLAFRDYLNTEISKGNKDAELTKVLFDAQKGINAIDNMSNKINLAKGYTEHPGKGVYPEDLSKEEFHQILIKMLNEGKDDEVKKILTQRSVVERNGDELVGIDYVDKFKEEFSHMADELDAAAETSTDRNFTKYLILQAQALRMANPMLDAYADKQWATLQDTPLEFTITRENYEDEMTGTIVENKELSKMLEERGISPIPKDFLGARVGIVNKDGTEALMAIKKYLPILAKNMPYADEYEQNISTEGDTKQTMVDVDLVAVAGDVGAYRGGITLAENLPNDDKLSLQIGGGRRNVYHRQIRFISDMAKLQERLDAILDKEQHQYYLDEADHWFTIGHENAHSLGPKKACETLGKYRNIVEENKADMGSLAFVDLLTELGMYTPEQRKQIIVTTMTDNFLKSKPTLSQAHRVRTVMQNKYFADRGGYEITPEGKIHVNIDKVVPIAKEMLSEIIRIQLDGDFEKAEKYVNDNFVWTDNMELIAQKLQKVNKALNGRTESELAEKLLSE</sequence>
<dbReference type="EMBL" id="JADIND010000002">
    <property type="protein sequence ID" value="MBO8429762.1"/>
    <property type="molecule type" value="Genomic_DNA"/>
</dbReference>
<dbReference type="PANTHER" id="PTHR23422">
    <property type="entry name" value="DIPEPTIDYL PEPTIDASE III-RELATED"/>
    <property type="match status" value="1"/>
</dbReference>
<dbReference type="InterPro" id="IPR039461">
    <property type="entry name" value="Peptidase_M49"/>
</dbReference>
<dbReference type="GO" id="GO:0046872">
    <property type="term" value="F:metal ion binding"/>
    <property type="evidence" value="ECO:0007669"/>
    <property type="project" value="UniProtKB-KW"/>
</dbReference>
<evidence type="ECO:0000256" key="2">
    <source>
        <dbReference type="ARBA" id="ARBA00022801"/>
    </source>
</evidence>
<comment type="caution">
    <text evidence="3">The sequence shown here is derived from an EMBL/GenBank/DDBJ whole genome shotgun (WGS) entry which is preliminary data.</text>
</comment>
<dbReference type="Proteomes" id="UP000823632">
    <property type="component" value="Unassembled WGS sequence"/>
</dbReference>
<name>A0A9D9DMF0_9BACT</name>
<organism evidence="3 4">
    <name type="scientific">Candidatus Scatousia excrementipullorum</name>
    <dbReference type="NCBI Taxonomy" id="2840936"/>
    <lineage>
        <taxon>Bacteria</taxon>
        <taxon>Candidatus Scatousia</taxon>
    </lineage>
</organism>
<proteinExistence type="predicted"/>
<dbReference type="AlphaFoldDB" id="A0A9D9DMF0"/>
<evidence type="ECO:0000256" key="1">
    <source>
        <dbReference type="ARBA" id="ARBA00022723"/>
    </source>
</evidence>
<keyword evidence="1" id="KW-0479">Metal-binding</keyword>
<dbReference type="GO" id="GO:0008239">
    <property type="term" value="F:dipeptidyl-peptidase activity"/>
    <property type="evidence" value="ECO:0007669"/>
    <property type="project" value="TreeGrafter"/>
</dbReference>
<protein>
    <recommendedName>
        <fullName evidence="5">MutT/NUDIX family protein</fullName>
    </recommendedName>
</protein>
<reference evidence="3" key="1">
    <citation type="submission" date="2020-10" db="EMBL/GenBank/DDBJ databases">
        <authorList>
            <person name="Gilroy R."/>
        </authorList>
    </citation>
    <scope>NUCLEOTIDE SEQUENCE</scope>
    <source>
        <strain evidence="3">10192</strain>
    </source>
</reference>
<evidence type="ECO:0000313" key="4">
    <source>
        <dbReference type="Proteomes" id="UP000823632"/>
    </source>
</evidence>